<protein>
    <recommendedName>
        <fullName evidence="6">Anaphase-promoting complex subunit 10</fullName>
    </recommendedName>
</protein>
<comment type="function">
    <text evidence="6">Component of the anaphase promoting complex/cyclosome (APC/C), a cell cycle-regulated E3 ubiquitin-protein ligase complex that controls progression through mitosis and the G1 phase of the cell cycle.</text>
</comment>
<evidence type="ECO:0000259" key="7">
    <source>
        <dbReference type="PROSITE" id="PS51284"/>
    </source>
</evidence>
<reference evidence="8" key="2">
    <citation type="journal article" date="2022" name="Microbiol. Resour. Announc.">
        <title>Whole-Genome Sequence of Entomortierella parvispora E1425, a Mucoromycotan Fungus Associated with Burkholderiaceae-Related Endosymbiotic Bacteria.</title>
        <authorList>
            <person name="Herlambang A."/>
            <person name="Guo Y."/>
            <person name="Takashima Y."/>
            <person name="Narisawa K."/>
            <person name="Ohta H."/>
            <person name="Nishizawa T."/>
        </authorList>
    </citation>
    <scope>NUCLEOTIDE SEQUENCE</scope>
    <source>
        <strain evidence="8">E1425</strain>
    </source>
</reference>
<dbReference type="SMART" id="SM01337">
    <property type="entry name" value="APC10"/>
    <property type="match status" value="1"/>
</dbReference>
<dbReference type="AlphaFoldDB" id="A0A9P3H9K0"/>
<accession>A0A9P3H9K0</accession>
<dbReference type="GO" id="GO:0070979">
    <property type="term" value="P:protein K11-linked ubiquitination"/>
    <property type="evidence" value="ECO:0007669"/>
    <property type="project" value="TreeGrafter"/>
</dbReference>
<gene>
    <name evidence="8" type="ORF">EMPS_04715</name>
</gene>
<feature type="domain" description="DOC" evidence="7">
    <location>
        <begin position="2"/>
        <end position="188"/>
    </location>
</feature>
<evidence type="ECO:0000256" key="1">
    <source>
        <dbReference type="ARBA" id="ARBA00006762"/>
    </source>
</evidence>
<dbReference type="CDD" id="cd08366">
    <property type="entry name" value="APC10"/>
    <property type="match status" value="1"/>
</dbReference>
<evidence type="ECO:0000256" key="2">
    <source>
        <dbReference type="ARBA" id="ARBA00022618"/>
    </source>
</evidence>
<keyword evidence="5 6" id="KW-0131">Cell cycle</keyword>
<dbReference type="InterPro" id="IPR016901">
    <property type="entry name" value="APC10/Doc1"/>
</dbReference>
<evidence type="ECO:0000256" key="4">
    <source>
        <dbReference type="ARBA" id="ARBA00022786"/>
    </source>
</evidence>
<keyword evidence="9" id="KW-1185">Reference proteome</keyword>
<comment type="caution">
    <text evidence="8">The sequence shown here is derived from an EMBL/GenBank/DDBJ whole genome shotgun (WGS) entry which is preliminary data.</text>
</comment>
<dbReference type="GO" id="GO:0005680">
    <property type="term" value="C:anaphase-promoting complex"/>
    <property type="evidence" value="ECO:0007669"/>
    <property type="project" value="InterPro"/>
</dbReference>
<evidence type="ECO:0000256" key="5">
    <source>
        <dbReference type="ARBA" id="ARBA00023306"/>
    </source>
</evidence>
<keyword evidence="3 6" id="KW-0498">Mitosis</keyword>
<dbReference type="Proteomes" id="UP000827284">
    <property type="component" value="Unassembled WGS sequence"/>
</dbReference>
<dbReference type="PIRSF" id="PIRSF028841">
    <property type="entry name" value="APC10_sub"/>
    <property type="match status" value="1"/>
</dbReference>
<name>A0A9P3H9K0_9FUNG</name>
<evidence type="ECO:0000256" key="3">
    <source>
        <dbReference type="ARBA" id="ARBA00022776"/>
    </source>
</evidence>
<proteinExistence type="inferred from homology"/>
<dbReference type="GO" id="GO:0051301">
    <property type="term" value="P:cell division"/>
    <property type="evidence" value="ECO:0007669"/>
    <property type="project" value="UniProtKB-KW"/>
</dbReference>
<organism evidence="8 9">
    <name type="scientific">Entomortierella parvispora</name>
    <dbReference type="NCBI Taxonomy" id="205924"/>
    <lineage>
        <taxon>Eukaryota</taxon>
        <taxon>Fungi</taxon>
        <taxon>Fungi incertae sedis</taxon>
        <taxon>Mucoromycota</taxon>
        <taxon>Mortierellomycotina</taxon>
        <taxon>Mortierellomycetes</taxon>
        <taxon>Mortierellales</taxon>
        <taxon>Mortierellaceae</taxon>
        <taxon>Entomortierella</taxon>
    </lineage>
</organism>
<comment type="similarity">
    <text evidence="1 6">Belongs to the APC10 family.</text>
</comment>
<dbReference type="Gene3D" id="2.60.120.260">
    <property type="entry name" value="Galactose-binding domain-like"/>
    <property type="match status" value="1"/>
</dbReference>
<keyword evidence="2 6" id="KW-0132">Cell division</keyword>
<evidence type="ECO:0000313" key="8">
    <source>
        <dbReference type="EMBL" id="GJJ72358.1"/>
    </source>
</evidence>
<evidence type="ECO:0000313" key="9">
    <source>
        <dbReference type="Proteomes" id="UP000827284"/>
    </source>
</evidence>
<dbReference type="Pfam" id="PF03256">
    <property type="entry name" value="ANAPC10"/>
    <property type="match status" value="1"/>
</dbReference>
<dbReference type="PANTHER" id="PTHR12936:SF0">
    <property type="entry name" value="ANAPHASE-PROMOTING COMPLEX SUBUNIT 10"/>
    <property type="match status" value="1"/>
</dbReference>
<sequence length="189" mass="21276">MLEEPAVALPLPGRHPDEECADLREISTSGVWTASSSLPNHGIDNINDRDLETYWQSCGPQPHTIDVKFAKRKRVLKVSVYMNFPQDESYTACRLSVRGGPSEYDVQELTYVDLPQITGWTHISLEDPPGSGHAPALLALQFAILTNHLGGKDTQMRQMRLYSAKSVDIQGEEDIEFQHENFLPFLILR</sequence>
<keyword evidence="4 6" id="KW-0833">Ubl conjugation pathway</keyword>
<dbReference type="InterPro" id="IPR008979">
    <property type="entry name" value="Galactose-bd-like_sf"/>
</dbReference>
<dbReference type="PROSITE" id="PS51284">
    <property type="entry name" value="DOC"/>
    <property type="match status" value="1"/>
</dbReference>
<dbReference type="OrthoDB" id="24948at2759"/>
<reference evidence="8" key="1">
    <citation type="submission" date="2021-11" db="EMBL/GenBank/DDBJ databases">
        <authorList>
            <person name="Herlambang A."/>
            <person name="Guo Y."/>
            <person name="Takashima Y."/>
            <person name="Nishizawa T."/>
        </authorList>
    </citation>
    <scope>NUCLEOTIDE SEQUENCE</scope>
    <source>
        <strain evidence="8">E1425</strain>
    </source>
</reference>
<dbReference type="PANTHER" id="PTHR12936">
    <property type="entry name" value="ANAPHASE-PROMOTING COMPLEX 10"/>
    <property type="match status" value="1"/>
</dbReference>
<dbReference type="InterPro" id="IPR004939">
    <property type="entry name" value="APC_su10/DOC_dom"/>
</dbReference>
<dbReference type="GO" id="GO:0031145">
    <property type="term" value="P:anaphase-promoting complex-dependent catabolic process"/>
    <property type="evidence" value="ECO:0007669"/>
    <property type="project" value="InterPro"/>
</dbReference>
<dbReference type="EMBL" id="BQFW01000006">
    <property type="protein sequence ID" value="GJJ72358.1"/>
    <property type="molecule type" value="Genomic_DNA"/>
</dbReference>
<evidence type="ECO:0000256" key="6">
    <source>
        <dbReference type="PIRNR" id="PIRNR028841"/>
    </source>
</evidence>
<dbReference type="SUPFAM" id="SSF49785">
    <property type="entry name" value="Galactose-binding domain-like"/>
    <property type="match status" value="1"/>
</dbReference>